<organism evidence="2 3">
    <name type="scientific">Thiosulfatimonas sediminis</name>
    <dbReference type="NCBI Taxonomy" id="2675054"/>
    <lineage>
        <taxon>Bacteria</taxon>
        <taxon>Pseudomonadati</taxon>
        <taxon>Pseudomonadota</taxon>
        <taxon>Gammaproteobacteria</taxon>
        <taxon>Thiotrichales</taxon>
        <taxon>Piscirickettsiaceae</taxon>
        <taxon>Thiosulfatimonas</taxon>
    </lineage>
</organism>
<evidence type="ECO:0000313" key="2">
    <source>
        <dbReference type="EMBL" id="BBP46803.1"/>
    </source>
</evidence>
<keyword evidence="1" id="KW-0732">Signal</keyword>
<name>A0A6F8PXD2_9GAMM</name>
<protein>
    <submittedName>
        <fullName evidence="2">Uncharacterized protein</fullName>
    </submittedName>
</protein>
<gene>
    <name evidence="2" type="ORF">THMIRHAS_21760</name>
</gene>
<reference evidence="3" key="1">
    <citation type="submission" date="2019-11" db="EMBL/GenBank/DDBJ databases">
        <title>Isolation and characterization of two novel species in the genus Thiomicrorhabdus.</title>
        <authorList>
            <person name="Mochizuki J."/>
            <person name="Kojima H."/>
            <person name="Fukui M."/>
        </authorList>
    </citation>
    <scope>NUCLEOTIDE SEQUENCE [LARGE SCALE GENOMIC DNA]</scope>
    <source>
        <strain evidence="3">aks77</strain>
    </source>
</reference>
<dbReference type="Proteomes" id="UP000501726">
    <property type="component" value="Chromosome"/>
</dbReference>
<accession>A0A6F8PXD2</accession>
<keyword evidence="3" id="KW-1185">Reference proteome</keyword>
<sequence>MTRLRTLNQHSIIQYITLFLASTTLSFSTFAADPSKSQANTIEKPTIQQQTQMFAICAALGDSNQQQQFKEKLTTLLENENADKKQGLSQQQINQSSANKIAILQRNYADYSSTSRELLFAKACQNDNFVMDENFTGLAIEQLPTNLQQKIRSIATCALISHSLQLQQQAQQLTAANTLIVIAAGLNGRNQALEELAELHNKIIAELKQLPEAQVKVQFEQSCGEVQKIQQERKTSTNTQ</sequence>
<dbReference type="RefSeq" id="WP_173273795.1">
    <property type="nucleotide sequence ID" value="NZ_AP021889.1"/>
</dbReference>
<dbReference type="AlphaFoldDB" id="A0A6F8PXD2"/>
<feature type="signal peptide" evidence="1">
    <location>
        <begin position="1"/>
        <end position="31"/>
    </location>
</feature>
<dbReference type="EMBL" id="AP021889">
    <property type="protein sequence ID" value="BBP46803.1"/>
    <property type="molecule type" value="Genomic_DNA"/>
</dbReference>
<dbReference type="KEGG" id="tse:THMIRHAS_21760"/>
<evidence type="ECO:0000256" key="1">
    <source>
        <dbReference type="SAM" id="SignalP"/>
    </source>
</evidence>
<proteinExistence type="predicted"/>
<feature type="chain" id="PRO_5026108021" evidence="1">
    <location>
        <begin position="32"/>
        <end position="240"/>
    </location>
</feature>
<evidence type="ECO:0000313" key="3">
    <source>
        <dbReference type="Proteomes" id="UP000501726"/>
    </source>
</evidence>